<dbReference type="OrthoDB" id="1524727at2"/>
<dbReference type="SUPFAM" id="SSF53335">
    <property type="entry name" value="S-adenosyl-L-methionine-dependent methyltransferases"/>
    <property type="match status" value="1"/>
</dbReference>
<comment type="caution">
    <text evidence="2">The sequence shown here is derived from an EMBL/GenBank/DDBJ whole genome shotgun (WGS) entry which is preliminary data.</text>
</comment>
<dbReference type="GO" id="GO:0008757">
    <property type="term" value="F:S-adenosylmethionine-dependent methyltransferase activity"/>
    <property type="evidence" value="ECO:0007669"/>
    <property type="project" value="InterPro"/>
</dbReference>
<proteinExistence type="predicted"/>
<dbReference type="Pfam" id="PF08241">
    <property type="entry name" value="Methyltransf_11"/>
    <property type="match status" value="1"/>
</dbReference>
<dbReference type="AlphaFoldDB" id="A0A9X0HHP3"/>
<dbReference type="InterPro" id="IPR029063">
    <property type="entry name" value="SAM-dependent_MTases_sf"/>
</dbReference>
<protein>
    <recommendedName>
        <fullName evidence="1">Methyltransferase type 11 domain-containing protein</fullName>
    </recommendedName>
</protein>
<organism evidence="2 3">
    <name type="scientific">Solirubrum puertoriconensis</name>
    <dbReference type="NCBI Taxonomy" id="1751427"/>
    <lineage>
        <taxon>Bacteria</taxon>
        <taxon>Pseudomonadati</taxon>
        <taxon>Bacteroidota</taxon>
        <taxon>Cytophagia</taxon>
        <taxon>Cytophagales</taxon>
    </lineage>
</organism>
<reference evidence="2 3" key="1">
    <citation type="submission" date="2015-11" db="EMBL/GenBank/DDBJ databases">
        <title>Solirubrum puertoriconensis gen. nov. an environmental bacteria isolated in Puerto Rico.</title>
        <authorList>
            <person name="Cuebas-Irizarry M.F."/>
            <person name="Montalvo-Rodriguez R."/>
        </authorList>
    </citation>
    <scope>NUCLEOTIDE SEQUENCE [LARGE SCALE GENOMIC DNA]</scope>
    <source>
        <strain evidence="2 3">MC1A</strain>
    </source>
</reference>
<keyword evidence="3" id="KW-1185">Reference proteome</keyword>
<dbReference type="InterPro" id="IPR013216">
    <property type="entry name" value="Methyltransf_11"/>
</dbReference>
<feature type="domain" description="Methyltransferase type 11" evidence="1">
    <location>
        <begin position="42"/>
        <end position="133"/>
    </location>
</feature>
<accession>A0A9X0HHP3</accession>
<name>A0A9X0HHP3_SOLP1</name>
<evidence type="ECO:0000313" key="3">
    <source>
        <dbReference type="Proteomes" id="UP000054223"/>
    </source>
</evidence>
<sequence length="256" mass="28798">MDIRYEAQYHLLEEQHWWFQARRDFVFALVQELGLAPTAPLLEIGCSGGPLLLRLRESGFSNITGIDISPRAIELAHRRGLPNSFAMDATKLDFADESFDIIIASDVLEHIEDEAQALREWHRVLRPGGRLIVFVPAFSMLWSQHDVVNHHFRRYTRETLLTALRQGAFSISRSSYWNGVLFAPALLVRGMQRLLQPNAPAAEAADANGDLTALPKSINKALLSLLRFENKLLGKLNFPVGMSVFAIAHKSVSQRS</sequence>
<dbReference type="RefSeq" id="WP_059071785.1">
    <property type="nucleotide sequence ID" value="NZ_LNAL01000008.1"/>
</dbReference>
<dbReference type="Gene3D" id="3.40.50.150">
    <property type="entry name" value="Vaccinia Virus protein VP39"/>
    <property type="match status" value="1"/>
</dbReference>
<dbReference type="PANTHER" id="PTHR43861">
    <property type="entry name" value="TRANS-ACONITATE 2-METHYLTRANSFERASE-RELATED"/>
    <property type="match status" value="1"/>
</dbReference>
<dbReference type="Proteomes" id="UP000054223">
    <property type="component" value="Unassembled WGS sequence"/>
</dbReference>
<gene>
    <name evidence="2" type="ORF">ASU33_01610</name>
</gene>
<dbReference type="EMBL" id="LNAL01000008">
    <property type="protein sequence ID" value="KUG06090.1"/>
    <property type="molecule type" value="Genomic_DNA"/>
</dbReference>
<dbReference type="CDD" id="cd02440">
    <property type="entry name" value="AdoMet_MTases"/>
    <property type="match status" value="1"/>
</dbReference>
<evidence type="ECO:0000259" key="1">
    <source>
        <dbReference type="Pfam" id="PF08241"/>
    </source>
</evidence>
<evidence type="ECO:0000313" key="2">
    <source>
        <dbReference type="EMBL" id="KUG06090.1"/>
    </source>
</evidence>